<evidence type="ECO:0000313" key="3">
    <source>
        <dbReference type="Proteomes" id="UP000541558"/>
    </source>
</evidence>
<evidence type="ECO:0000256" key="1">
    <source>
        <dbReference type="SAM" id="Phobius"/>
    </source>
</evidence>
<keyword evidence="1" id="KW-0812">Transmembrane</keyword>
<keyword evidence="1" id="KW-1133">Transmembrane helix</keyword>
<sequence length="199" mass="22299">MEPVLKSEAAPSQRLNVLANPPNIRIRATHESHLSNLTHLSFTDSYSMDWNWAPLSKLCSLTHLCIQPPYIADLERIGTWLAYMPVSLLVCAAVIHGIALRRMLEEDRDGSVEHQVEKLDKRVLLVPQSPLHPPPGAEMPTWMGAAAFWARLSEKTGSGTSLEIQYDLFWETVEEELRLRTLKTGDCAASFATQACCFL</sequence>
<name>A0A8H5C725_9AGAR</name>
<evidence type="ECO:0000313" key="2">
    <source>
        <dbReference type="EMBL" id="KAF5335776.1"/>
    </source>
</evidence>
<comment type="caution">
    <text evidence="2">The sequence shown here is derived from an EMBL/GenBank/DDBJ whole genome shotgun (WGS) entry which is preliminary data.</text>
</comment>
<dbReference type="AlphaFoldDB" id="A0A8H5C725"/>
<keyword evidence="3" id="KW-1185">Reference proteome</keyword>
<keyword evidence="1" id="KW-0472">Membrane</keyword>
<feature type="transmembrane region" description="Helical" evidence="1">
    <location>
        <begin position="80"/>
        <end position="100"/>
    </location>
</feature>
<organism evidence="2 3">
    <name type="scientific">Ephemerocybe angulata</name>
    <dbReference type="NCBI Taxonomy" id="980116"/>
    <lineage>
        <taxon>Eukaryota</taxon>
        <taxon>Fungi</taxon>
        <taxon>Dikarya</taxon>
        <taxon>Basidiomycota</taxon>
        <taxon>Agaricomycotina</taxon>
        <taxon>Agaricomycetes</taxon>
        <taxon>Agaricomycetidae</taxon>
        <taxon>Agaricales</taxon>
        <taxon>Agaricineae</taxon>
        <taxon>Psathyrellaceae</taxon>
        <taxon>Ephemerocybe</taxon>
    </lineage>
</organism>
<accession>A0A8H5C725</accession>
<gene>
    <name evidence="2" type="ORF">D9611_009689</name>
</gene>
<protein>
    <submittedName>
        <fullName evidence="2">Uncharacterized protein</fullName>
    </submittedName>
</protein>
<proteinExistence type="predicted"/>
<reference evidence="2 3" key="1">
    <citation type="journal article" date="2020" name="ISME J.">
        <title>Uncovering the hidden diversity of litter-decomposition mechanisms in mushroom-forming fungi.</title>
        <authorList>
            <person name="Floudas D."/>
            <person name="Bentzer J."/>
            <person name="Ahren D."/>
            <person name="Johansson T."/>
            <person name="Persson P."/>
            <person name="Tunlid A."/>
        </authorList>
    </citation>
    <scope>NUCLEOTIDE SEQUENCE [LARGE SCALE GENOMIC DNA]</scope>
    <source>
        <strain evidence="2 3">CBS 175.51</strain>
    </source>
</reference>
<dbReference type="EMBL" id="JAACJK010000060">
    <property type="protein sequence ID" value="KAF5335776.1"/>
    <property type="molecule type" value="Genomic_DNA"/>
</dbReference>
<dbReference type="Proteomes" id="UP000541558">
    <property type="component" value="Unassembled WGS sequence"/>
</dbReference>